<dbReference type="InterPro" id="IPR001387">
    <property type="entry name" value="Cro/C1-type_HTH"/>
</dbReference>
<evidence type="ECO:0000256" key="2">
    <source>
        <dbReference type="ARBA" id="ARBA00023125"/>
    </source>
</evidence>
<dbReference type="RefSeq" id="WP_126421505.1">
    <property type="nucleotide sequence ID" value="NZ_AP018827.1"/>
</dbReference>
<dbReference type="GO" id="GO:0003677">
    <property type="term" value="F:DNA binding"/>
    <property type="evidence" value="ECO:0007669"/>
    <property type="project" value="UniProtKB-KW"/>
</dbReference>
<reference evidence="6" key="2">
    <citation type="journal article" date="2017" name="Plant Physiol. Biochem.">
        <title>Differential oxidative and antioxidative response of duckweed Lemna minor toward plant growth promoting/inhibiting bacteria.</title>
        <authorList>
            <person name="Ishizawa H."/>
            <person name="Kuroda M."/>
            <person name="Morikawa M."/>
            <person name="Ike M."/>
        </authorList>
    </citation>
    <scope>NUCLEOTIDE SEQUENCE [LARGE SCALE GENOMIC DNA]</scope>
    <source>
        <strain evidence="6">M6</strain>
    </source>
</reference>
<evidence type="ECO:0000313" key="6">
    <source>
        <dbReference type="Proteomes" id="UP000278756"/>
    </source>
</evidence>
<reference evidence="6" key="1">
    <citation type="journal article" date="2017" name="Biotechnol. Biofuels">
        <title>Evaluation of environmental bacterial communities as a factor affecting the growth of duckweed Lemna minor.</title>
        <authorList>
            <person name="Ishizawa H."/>
            <person name="Kuroda M."/>
            <person name="Morikawa M."/>
            <person name="Ike M."/>
        </authorList>
    </citation>
    <scope>NUCLEOTIDE SEQUENCE [LARGE SCALE GENOMIC DNA]</scope>
    <source>
        <strain evidence="6">M6</strain>
    </source>
</reference>
<sequence>MTKTYKSDVSASLHELASDLHEVGLIDKATMRHFDESCLTPIHEFTAEDIRKLREREQVSQTIFAAYLNVSKDSVSQWERGQKQPAGPSLKLLSLVERKGLSAIA</sequence>
<dbReference type="PANTHER" id="PTHR36511:SF3">
    <property type="entry name" value="ANTITOXIN HIGA-2"/>
    <property type="match status" value="1"/>
</dbReference>
<feature type="domain" description="HTH cro/C1-type" evidence="4">
    <location>
        <begin position="50"/>
        <end position="94"/>
    </location>
</feature>
<dbReference type="PROSITE" id="PS50943">
    <property type="entry name" value="HTH_CROC1"/>
    <property type="match status" value="1"/>
</dbReference>
<dbReference type="EMBL" id="AP018827">
    <property type="protein sequence ID" value="BBF80860.1"/>
    <property type="molecule type" value="Genomic_DNA"/>
</dbReference>
<evidence type="ECO:0000256" key="3">
    <source>
        <dbReference type="ARBA" id="ARBA00023163"/>
    </source>
</evidence>
<keyword evidence="2 5" id="KW-0238">DNA-binding</keyword>
<evidence type="ECO:0000313" key="5">
    <source>
        <dbReference type="EMBL" id="BBF80860.1"/>
    </source>
</evidence>
<organism evidence="5 6">
    <name type="scientific">Asticcacaulis excentricus</name>
    <dbReference type="NCBI Taxonomy" id="78587"/>
    <lineage>
        <taxon>Bacteria</taxon>
        <taxon>Pseudomonadati</taxon>
        <taxon>Pseudomonadota</taxon>
        <taxon>Alphaproteobacteria</taxon>
        <taxon>Caulobacterales</taxon>
        <taxon>Caulobacteraceae</taxon>
        <taxon>Asticcacaulis</taxon>
    </lineage>
</organism>
<dbReference type="Proteomes" id="UP000278756">
    <property type="component" value="Chromosome 1"/>
</dbReference>
<dbReference type="Pfam" id="PF01381">
    <property type="entry name" value="HTH_3"/>
    <property type="match status" value="1"/>
</dbReference>
<evidence type="ECO:0000256" key="1">
    <source>
        <dbReference type="ARBA" id="ARBA00023015"/>
    </source>
</evidence>
<dbReference type="InterPro" id="IPR052359">
    <property type="entry name" value="HTH-type_reg/antitoxin"/>
</dbReference>
<dbReference type="OrthoDB" id="9799384at2"/>
<gene>
    <name evidence="5" type="ORF">EM6_1446</name>
</gene>
<dbReference type="Gene3D" id="1.10.260.40">
    <property type="entry name" value="lambda repressor-like DNA-binding domains"/>
    <property type="match status" value="1"/>
</dbReference>
<keyword evidence="3" id="KW-0804">Transcription</keyword>
<accession>A0A3G9G0N5</accession>
<keyword evidence="1" id="KW-0805">Transcription regulation</keyword>
<proteinExistence type="predicted"/>
<dbReference type="SUPFAM" id="SSF47413">
    <property type="entry name" value="lambda repressor-like DNA-binding domains"/>
    <property type="match status" value="1"/>
</dbReference>
<dbReference type="PANTHER" id="PTHR36511">
    <property type="entry name" value="MERR FAMILY BACTERIAL REGULATORY PROTEIN"/>
    <property type="match status" value="1"/>
</dbReference>
<dbReference type="AlphaFoldDB" id="A0A3G9G0N5"/>
<dbReference type="SMART" id="SM00530">
    <property type="entry name" value="HTH_XRE"/>
    <property type="match status" value="1"/>
</dbReference>
<evidence type="ECO:0000259" key="4">
    <source>
        <dbReference type="PROSITE" id="PS50943"/>
    </source>
</evidence>
<dbReference type="InterPro" id="IPR010982">
    <property type="entry name" value="Lambda_DNA-bd_dom_sf"/>
</dbReference>
<name>A0A3G9G0N5_9CAUL</name>
<dbReference type="CDD" id="cd00093">
    <property type="entry name" value="HTH_XRE"/>
    <property type="match status" value="1"/>
</dbReference>
<protein>
    <submittedName>
        <fullName evidence="5">DNA-binding protein</fullName>
    </submittedName>
</protein>